<accession>A0ACB8SSL1</accession>
<reference evidence="1" key="2">
    <citation type="journal article" date="2022" name="New Phytol.">
        <title>Evolutionary transition to the ectomycorrhizal habit in the genomes of a hyperdiverse lineage of mushroom-forming fungi.</title>
        <authorList>
            <person name="Looney B."/>
            <person name="Miyauchi S."/>
            <person name="Morin E."/>
            <person name="Drula E."/>
            <person name="Courty P.E."/>
            <person name="Kohler A."/>
            <person name="Kuo A."/>
            <person name="LaButti K."/>
            <person name="Pangilinan J."/>
            <person name="Lipzen A."/>
            <person name="Riley R."/>
            <person name="Andreopoulos W."/>
            <person name="He G."/>
            <person name="Johnson J."/>
            <person name="Nolan M."/>
            <person name="Tritt A."/>
            <person name="Barry K.W."/>
            <person name="Grigoriev I.V."/>
            <person name="Nagy L.G."/>
            <person name="Hibbett D."/>
            <person name="Henrissat B."/>
            <person name="Matheny P.B."/>
            <person name="Labbe J."/>
            <person name="Martin F.M."/>
        </authorList>
    </citation>
    <scope>NUCLEOTIDE SEQUENCE</scope>
    <source>
        <strain evidence="1">HHB10654</strain>
    </source>
</reference>
<name>A0ACB8SSL1_9AGAM</name>
<sequence length="362" mass="40103">MSVPPTDVLLHVVDAHAHPTDDPALDPATLSPLPHTLCAMSSNATDQSKVRALAAAHPDSIVPAFGYHPWWAHKISISAHADVESHYRALFLSQSTPALEGAFTRLLPALPTPMPLAQILSELRDNLSAFPAAMLGEVGIDRAARIPYPPADPSDDRRELSPFVTPLTHQLAILEAQLALAVELRRNVSLHSVKAPSQTRELLDRMAERHGAAWLAISIDLHSCGLSPEVWREIEKRHPNAYISLSTAINARSANHIALIRAAQPSRILVESDYPEAQASASRTWDMILTVAQTRGWRVEEAWDYEDDNSSDQDQWGVVRRLEHNWSAFVKGGHVPPKKEKLRKGRKDYSYDVWESGDEGDE</sequence>
<dbReference type="EMBL" id="MU277226">
    <property type="protein sequence ID" value="KAI0059503.1"/>
    <property type="molecule type" value="Genomic_DNA"/>
</dbReference>
<gene>
    <name evidence="1" type="ORF">BV25DRAFT_1889846</name>
</gene>
<evidence type="ECO:0000313" key="1">
    <source>
        <dbReference type="EMBL" id="KAI0059503.1"/>
    </source>
</evidence>
<keyword evidence="1" id="KW-0378">Hydrolase</keyword>
<organism evidence="1 2">
    <name type="scientific">Artomyces pyxidatus</name>
    <dbReference type="NCBI Taxonomy" id="48021"/>
    <lineage>
        <taxon>Eukaryota</taxon>
        <taxon>Fungi</taxon>
        <taxon>Dikarya</taxon>
        <taxon>Basidiomycota</taxon>
        <taxon>Agaricomycotina</taxon>
        <taxon>Agaricomycetes</taxon>
        <taxon>Russulales</taxon>
        <taxon>Auriscalpiaceae</taxon>
        <taxon>Artomyces</taxon>
    </lineage>
</organism>
<proteinExistence type="predicted"/>
<evidence type="ECO:0000313" key="2">
    <source>
        <dbReference type="Proteomes" id="UP000814140"/>
    </source>
</evidence>
<dbReference type="Proteomes" id="UP000814140">
    <property type="component" value="Unassembled WGS sequence"/>
</dbReference>
<reference evidence="1" key="1">
    <citation type="submission" date="2021-03" db="EMBL/GenBank/DDBJ databases">
        <authorList>
            <consortium name="DOE Joint Genome Institute"/>
            <person name="Ahrendt S."/>
            <person name="Looney B.P."/>
            <person name="Miyauchi S."/>
            <person name="Morin E."/>
            <person name="Drula E."/>
            <person name="Courty P.E."/>
            <person name="Chicoki N."/>
            <person name="Fauchery L."/>
            <person name="Kohler A."/>
            <person name="Kuo A."/>
            <person name="Labutti K."/>
            <person name="Pangilinan J."/>
            <person name="Lipzen A."/>
            <person name="Riley R."/>
            <person name="Andreopoulos W."/>
            <person name="He G."/>
            <person name="Johnson J."/>
            <person name="Barry K.W."/>
            <person name="Grigoriev I.V."/>
            <person name="Nagy L."/>
            <person name="Hibbett D."/>
            <person name="Henrissat B."/>
            <person name="Matheny P.B."/>
            <person name="Labbe J."/>
            <person name="Martin F."/>
        </authorList>
    </citation>
    <scope>NUCLEOTIDE SEQUENCE</scope>
    <source>
        <strain evidence="1">HHB10654</strain>
    </source>
</reference>
<comment type="caution">
    <text evidence="1">The sequence shown here is derived from an EMBL/GenBank/DDBJ whole genome shotgun (WGS) entry which is preliminary data.</text>
</comment>
<protein>
    <submittedName>
        <fullName evidence="1">Metallo-dependent hydrolase</fullName>
    </submittedName>
</protein>
<keyword evidence="2" id="KW-1185">Reference proteome</keyword>